<evidence type="ECO:0000256" key="2">
    <source>
        <dbReference type="ARBA" id="ARBA00022737"/>
    </source>
</evidence>
<feature type="repeat" description="PPR" evidence="3">
    <location>
        <begin position="153"/>
        <end position="187"/>
    </location>
</feature>
<dbReference type="Pfam" id="PF13041">
    <property type="entry name" value="PPR_2"/>
    <property type="match status" value="2"/>
</dbReference>
<comment type="subunit">
    <text evidence="4">Part of the nascent polypeptide-associated complex (NAC).</text>
</comment>
<feature type="region of interest" description="Disordered" evidence="5">
    <location>
        <begin position="471"/>
        <end position="493"/>
    </location>
</feature>
<dbReference type="FunFam" id="2.20.70.30:FF:000001">
    <property type="entry name" value="Transcription factor BTF3 homolog"/>
    <property type="match status" value="1"/>
</dbReference>
<protein>
    <recommendedName>
        <fullName evidence="4">Nascent polypeptide-associated complex subunit beta</fullName>
    </recommendedName>
</protein>
<comment type="similarity">
    <text evidence="1 4">Belongs to the NAC-beta family.</text>
</comment>
<dbReference type="InterPro" id="IPR011990">
    <property type="entry name" value="TPR-like_helical_dom_sf"/>
</dbReference>
<dbReference type="Proteomes" id="UP000626109">
    <property type="component" value="Unassembled WGS sequence"/>
</dbReference>
<dbReference type="SMART" id="SM01407">
    <property type="entry name" value="NAC"/>
    <property type="match status" value="1"/>
</dbReference>
<dbReference type="InterPro" id="IPR002625">
    <property type="entry name" value="Smr_dom"/>
</dbReference>
<dbReference type="InterPro" id="IPR038187">
    <property type="entry name" value="NAC_A/B_dom_sf"/>
</dbReference>
<evidence type="ECO:0000259" key="6">
    <source>
        <dbReference type="PROSITE" id="PS50828"/>
    </source>
</evidence>
<feature type="repeat" description="PPR" evidence="3">
    <location>
        <begin position="83"/>
        <end position="117"/>
    </location>
</feature>
<dbReference type="PROSITE" id="PS50828">
    <property type="entry name" value="SMR"/>
    <property type="match status" value="1"/>
</dbReference>
<dbReference type="PANTHER" id="PTHR47447">
    <property type="entry name" value="OS03G0856100 PROTEIN"/>
    <property type="match status" value="1"/>
</dbReference>
<evidence type="ECO:0000256" key="1">
    <source>
        <dbReference type="ARBA" id="ARBA00005296"/>
    </source>
</evidence>
<dbReference type="InterPro" id="IPR002885">
    <property type="entry name" value="PPR_rpt"/>
</dbReference>
<feature type="compositionally biased region" description="Acidic residues" evidence="5">
    <location>
        <begin position="479"/>
        <end position="493"/>
    </location>
</feature>
<accession>A0A813IER2</accession>
<evidence type="ECO:0000313" key="9">
    <source>
        <dbReference type="Proteomes" id="UP000626109"/>
    </source>
</evidence>
<dbReference type="PROSITE" id="PS51375">
    <property type="entry name" value="PPR"/>
    <property type="match status" value="6"/>
</dbReference>
<dbReference type="PANTHER" id="PTHR47447:SF17">
    <property type="entry name" value="OS12G0638900 PROTEIN"/>
    <property type="match status" value="1"/>
</dbReference>
<evidence type="ECO:0000313" key="8">
    <source>
        <dbReference type="EMBL" id="CAE8649429.1"/>
    </source>
</evidence>
<evidence type="ECO:0000256" key="4">
    <source>
        <dbReference type="RuleBase" id="RU361272"/>
    </source>
</evidence>
<keyword evidence="2" id="KW-0677">Repeat</keyword>
<keyword evidence="4" id="KW-0805">Transcription regulation</keyword>
<feature type="repeat" description="PPR" evidence="3">
    <location>
        <begin position="118"/>
        <end position="152"/>
    </location>
</feature>
<comment type="caution">
    <text evidence="8">The sequence shown here is derived from an EMBL/GenBank/DDBJ whole genome shotgun (WGS) entry which is preliminary data.</text>
</comment>
<dbReference type="Pfam" id="PF01849">
    <property type="entry name" value="NAC"/>
    <property type="match status" value="1"/>
</dbReference>
<dbReference type="InterPro" id="IPR057027">
    <property type="entry name" value="TPR_mt"/>
</dbReference>
<keyword evidence="4" id="KW-0804">Transcription</keyword>
<reference evidence="8" key="1">
    <citation type="submission" date="2021-02" db="EMBL/GenBank/DDBJ databases">
        <authorList>
            <person name="Dougan E. K."/>
            <person name="Rhodes N."/>
            <person name="Thang M."/>
            <person name="Chan C."/>
        </authorList>
    </citation>
    <scope>NUCLEOTIDE SEQUENCE</scope>
</reference>
<dbReference type="PROSITE" id="PS51151">
    <property type="entry name" value="NAC_AB"/>
    <property type="match status" value="1"/>
</dbReference>
<dbReference type="CDD" id="cd22055">
    <property type="entry name" value="NAC_BTF3"/>
    <property type="match status" value="1"/>
</dbReference>
<dbReference type="NCBIfam" id="TIGR00756">
    <property type="entry name" value="PPR"/>
    <property type="match status" value="2"/>
</dbReference>
<feature type="repeat" description="PPR" evidence="3">
    <location>
        <begin position="13"/>
        <end position="47"/>
    </location>
</feature>
<dbReference type="AlphaFoldDB" id="A0A813IER2"/>
<sequence length="493" mass="54049">MLSEMGQQEVKKDKFTYSAAITACEKSGHWELALVLFCEMTDRKIRKDEVTFNTTISACEKGGQWQLALSLLDEMSKSKVWKDTVTYNASISACEKSGQWQLALALLDAMDCAKLMRNTITYSAGISACEKGGKWELAIGLLREMAENRISKDTIVFNASISACEKGAQWQRSLELLAEMRRSKVEADTISYSAVVSACAASAQWQTSLDLLREMTRHRVRQNTVTFSAAISACEKARQWQRAVQLFHCIPGTGLAHSRVSYNAVLDAIHELPLGTDVFQSALQCNIYPGLLGESPHLDLHDLSPGAAHLAVRWWMSEVLPRLAQSRQLPDRLEIITGWGKSRKVIAARAKLASRFDAVRTGGKGTMRRTKISKHASSGADDKQMQASLKRLGCNAIPGIEEVNMFLENGGVIHFSAPKVQAAVAANTFVISGQAETKRLEELLPGIINQLGPDNLMNLKRIAEGFAATQGASAKDDADIPDIGENFEDVSKA</sequence>
<feature type="repeat" description="PPR" evidence="3">
    <location>
        <begin position="188"/>
        <end position="222"/>
    </location>
</feature>
<gene>
    <name evidence="8" type="ORF">PGLA2088_LOCUS7409</name>
</gene>
<organism evidence="8 9">
    <name type="scientific">Polarella glacialis</name>
    <name type="common">Dinoflagellate</name>
    <dbReference type="NCBI Taxonomy" id="89957"/>
    <lineage>
        <taxon>Eukaryota</taxon>
        <taxon>Sar</taxon>
        <taxon>Alveolata</taxon>
        <taxon>Dinophyceae</taxon>
        <taxon>Suessiales</taxon>
        <taxon>Suessiaceae</taxon>
        <taxon>Polarella</taxon>
    </lineage>
</organism>
<feature type="repeat" description="PPR" evidence="3">
    <location>
        <begin position="48"/>
        <end position="82"/>
    </location>
</feature>
<dbReference type="Gene3D" id="1.25.40.10">
    <property type="entry name" value="Tetratricopeptide repeat domain"/>
    <property type="match status" value="3"/>
</dbReference>
<dbReference type="InterPro" id="IPR002715">
    <property type="entry name" value="Nas_poly-pep-assoc_cplx_dom"/>
</dbReference>
<feature type="domain" description="NAC-A/B" evidence="7">
    <location>
        <begin position="379"/>
        <end position="444"/>
    </location>
</feature>
<dbReference type="Pfam" id="PF23276">
    <property type="entry name" value="TPR_24"/>
    <property type="match status" value="1"/>
</dbReference>
<feature type="domain" description="Smr" evidence="6">
    <location>
        <begin position="298"/>
        <end position="345"/>
    </location>
</feature>
<evidence type="ECO:0000256" key="5">
    <source>
        <dbReference type="SAM" id="MobiDB-lite"/>
    </source>
</evidence>
<name>A0A813IER2_POLGL</name>
<evidence type="ECO:0000259" key="7">
    <source>
        <dbReference type="PROSITE" id="PS51151"/>
    </source>
</evidence>
<proteinExistence type="inferred from homology"/>
<evidence type="ECO:0000256" key="3">
    <source>
        <dbReference type="PROSITE-ProRule" id="PRU00708"/>
    </source>
</evidence>
<dbReference type="EMBL" id="CAJNNW010007682">
    <property type="protein sequence ID" value="CAE8649429.1"/>
    <property type="molecule type" value="Genomic_DNA"/>
</dbReference>
<dbReference type="Gene3D" id="2.20.70.30">
    <property type="entry name" value="Nascent polypeptide-associated complex domain"/>
    <property type="match status" value="1"/>
</dbReference>